<dbReference type="RefSeq" id="WP_104004151.1">
    <property type="nucleotide sequence ID" value="NZ_FNVQ01000003.1"/>
</dbReference>
<evidence type="ECO:0000313" key="3">
    <source>
        <dbReference type="Proteomes" id="UP000236745"/>
    </source>
</evidence>
<dbReference type="InterPro" id="IPR014538">
    <property type="entry name" value="UCP028063_topo_Znf"/>
</dbReference>
<gene>
    <name evidence="2" type="ORF">SAMN05444390_103312</name>
</gene>
<organism evidence="2 3">
    <name type="scientific">Marinobacterium lutimaris</name>
    <dbReference type="NCBI Taxonomy" id="568106"/>
    <lineage>
        <taxon>Bacteria</taxon>
        <taxon>Pseudomonadati</taxon>
        <taxon>Pseudomonadota</taxon>
        <taxon>Gammaproteobacteria</taxon>
        <taxon>Oceanospirillales</taxon>
        <taxon>Oceanospirillaceae</taxon>
        <taxon>Marinobacterium</taxon>
    </lineage>
</organism>
<dbReference type="EMBL" id="FNVQ01000003">
    <property type="protein sequence ID" value="SEG69748.1"/>
    <property type="molecule type" value="Genomic_DNA"/>
</dbReference>
<dbReference type="AlphaFoldDB" id="A0A1H6CA07"/>
<protein>
    <recommendedName>
        <fullName evidence="1">DUF2726 domain-containing protein</fullName>
    </recommendedName>
</protein>
<name>A0A1H6CA07_9GAMM</name>
<dbReference type="PIRSF" id="PIRSF028063">
    <property type="entry name" value="UCP028063"/>
    <property type="match status" value="1"/>
</dbReference>
<sequence length="193" mass="21208">MEWMILFVILLFVLAIAAKKLNAGAGAVKESGTDHRYRSRKTLFTAAERSFLGVLDSVIDPSQHRIFGKVRVADLIEPEPNRNRGQWKSAFNRINAKHFDFVICNADDLTPVAAIELDDASHKQNKRQQRDEFLEKVCGQVGLPLVRVPAKRGYQLEEVKAALAGVSVKVEKVGAGEKDNLENGGANISGVVG</sequence>
<dbReference type="OrthoDB" id="5782056at2"/>
<proteinExistence type="predicted"/>
<keyword evidence="3" id="KW-1185">Reference proteome</keyword>
<feature type="domain" description="DUF2726" evidence="1">
    <location>
        <begin position="41"/>
        <end position="163"/>
    </location>
</feature>
<dbReference type="Proteomes" id="UP000236745">
    <property type="component" value="Unassembled WGS sequence"/>
</dbReference>
<dbReference type="Pfam" id="PF10881">
    <property type="entry name" value="DUF2726"/>
    <property type="match status" value="1"/>
</dbReference>
<evidence type="ECO:0000313" key="2">
    <source>
        <dbReference type="EMBL" id="SEG69748.1"/>
    </source>
</evidence>
<dbReference type="InterPro" id="IPR024402">
    <property type="entry name" value="DUF2726"/>
</dbReference>
<accession>A0A1H6CA07</accession>
<reference evidence="2 3" key="1">
    <citation type="submission" date="2016-10" db="EMBL/GenBank/DDBJ databases">
        <authorList>
            <person name="de Groot N.N."/>
        </authorList>
    </citation>
    <scope>NUCLEOTIDE SEQUENCE [LARGE SCALE GENOMIC DNA]</scope>
    <source>
        <strain evidence="2 3">DSM 22012</strain>
    </source>
</reference>
<evidence type="ECO:0000259" key="1">
    <source>
        <dbReference type="Pfam" id="PF10881"/>
    </source>
</evidence>